<evidence type="ECO:0000313" key="2">
    <source>
        <dbReference type="EMBL" id="TWI84051.1"/>
    </source>
</evidence>
<keyword evidence="1" id="KW-0732">Signal</keyword>
<protein>
    <recommendedName>
        <fullName evidence="4">Lipocalin-like protein</fullName>
    </recommendedName>
</protein>
<comment type="caution">
    <text evidence="2">The sequence shown here is derived from an EMBL/GenBank/DDBJ whole genome shotgun (WGS) entry which is preliminary data.</text>
</comment>
<evidence type="ECO:0000313" key="3">
    <source>
        <dbReference type="Proteomes" id="UP000316778"/>
    </source>
</evidence>
<dbReference type="OrthoDB" id="673912at2"/>
<sequence length="205" mass="22013">MKITRLLFLLTAATTITFFASCSKDDDQPDVNAIQGTWDFVNMISATVSTTINVSDDYKDTAVIVANYVSKNNGGTVMFDATTVKSSDFTYMVDTVLKAEYFASDGMYDAYEIPFSATIPKSSSTAPYKLVGTDSIYFEQGFINMVSTDGSGTIAPTTASGSRLTWSGDTLVLLTHINASKTETGQGVTTTTIVTGTQVVKLLKQ</sequence>
<feature type="chain" id="PRO_5021959951" description="Lipocalin-like protein" evidence="1">
    <location>
        <begin position="21"/>
        <end position="205"/>
    </location>
</feature>
<accession>A0A562SS33</accession>
<organism evidence="2 3">
    <name type="scientific">Chitinophaga japonensis</name>
    <name type="common">Flexibacter japonensis</name>
    <dbReference type="NCBI Taxonomy" id="104662"/>
    <lineage>
        <taxon>Bacteria</taxon>
        <taxon>Pseudomonadati</taxon>
        <taxon>Bacteroidota</taxon>
        <taxon>Chitinophagia</taxon>
        <taxon>Chitinophagales</taxon>
        <taxon>Chitinophagaceae</taxon>
        <taxon>Chitinophaga</taxon>
    </lineage>
</organism>
<keyword evidence="3" id="KW-1185">Reference proteome</keyword>
<evidence type="ECO:0008006" key="4">
    <source>
        <dbReference type="Google" id="ProtNLM"/>
    </source>
</evidence>
<proteinExistence type="predicted"/>
<dbReference type="RefSeq" id="WP_145717579.1">
    <property type="nucleotide sequence ID" value="NZ_BAAAFY010000002.1"/>
</dbReference>
<dbReference type="PROSITE" id="PS51257">
    <property type="entry name" value="PROKAR_LIPOPROTEIN"/>
    <property type="match status" value="1"/>
</dbReference>
<name>A0A562SS33_CHIJA</name>
<dbReference type="Proteomes" id="UP000316778">
    <property type="component" value="Unassembled WGS sequence"/>
</dbReference>
<feature type="signal peptide" evidence="1">
    <location>
        <begin position="1"/>
        <end position="20"/>
    </location>
</feature>
<dbReference type="EMBL" id="VLLG01000005">
    <property type="protein sequence ID" value="TWI84051.1"/>
    <property type="molecule type" value="Genomic_DNA"/>
</dbReference>
<dbReference type="AlphaFoldDB" id="A0A562SS33"/>
<reference evidence="2 3" key="1">
    <citation type="journal article" date="2013" name="Stand. Genomic Sci.">
        <title>Genomic Encyclopedia of Type Strains, Phase I: The one thousand microbial genomes (KMG-I) project.</title>
        <authorList>
            <person name="Kyrpides N.C."/>
            <person name="Woyke T."/>
            <person name="Eisen J.A."/>
            <person name="Garrity G."/>
            <person name="Lilburn T.G."/>
            <person name="Beck B.J."/>
            <person name="Whitman W.B."/>
            <person name="Hugenholtz P."/>
            <person name="Klenk H.P."/>
        </authorList>
    </citation>
    <scope>NUCLEOTIDE SEQUENCE [LARGE SCALE GENOMIC DNA]</scope>
    <source>
        <strain evidence="2 3">DSM 13484</strain>
    </source>
</reference>
<evidence type="ECO:0000256" key="1">
    <source>
        <dbReference type="SAM" id="SignalP"/>
    </source>
</evidence>
<gene>
    <name evidence="2" type="ORF">LX66_4413</name>
</gene>